<keyword evidence="2" id="KW-1185">Reference proteome</keyword>
<organism evidence="1 2">
    <name type="scientific">Vararia minispora EC-137</name>
    <dbReference type="NCBI Taxonomy" id="1314806"/>
    <lineage>
        <taxon>Eukaryota</taxon>
        <taxon>Fungi</taxon>
        <taxon>Dikarya</taxon>
        <taxon>Basidiomycota</taxon>
        <taxon>Agaricomycotina</taxon>
        <taxon>Agaricomycetes</taxon>
        <taxon>Russulales</taxon>
        <taxon>Lachnocladiaceae</taxon>
        <taxon>Vararia</taxon>
    </lineage>
</organism>
<protein>
    <submittedName>
        <fullName evidence="1">Uncharacterized protein</fullName>
    </submittedName>
</protein>
<dbReference type="EMBL" id="MU273532">
    <property type="protein sequence ID" value="KAI0032938.1"/>
    <property type="molecule type" value="Genomic_DNA"/>
</dbReference>
<evidence type="ECO:0000313" key="2">
    <source>
        <dbReference type="Proteomes" id="UP000814128"/>
    </source>
</evidence>
<accession>A0ACB8QM81</accession>
<comment type="caution">
    <text evidence="1">The sequence shown here is derived from an EMBL/GenBank/DDBJ whole genome shotgun (WGS) entry which is preliminary data.</text>
</comment>
<reference evidence="1" key="1">
    <citation type="submission" date="2021-02" db="EMBL/GenBank/DDBJ databases">
        <authorList>
            <consortium name="DOE Joint Genome Institute"/>
            <person name="Ahrendt S."/>
            <person name="Looney B.P."/>
            <person name="Miyauchi S."/>
            <person name="Morin E."/>
            <person name="Drula E."/>
            <person name="Courty P.E."/>
            <person name="Chicoki N."/>
            <person name="Fauchery L."/>
            <person name="Kohler A."/>
            <person name="Kuo A."/>
            <person name="Labutti K."/>
            <person name="Pangilinan J."/>
            <person name="Lipzen A."/>
            <person name="Riley R."/>
            <person name="Andreopoulos W."/>
            <person name="He G."/>
            <person name="Johnson J."/>
            <person name="Barry K.W."/>
            <person name="Grigoriev I.V."/>
            <person name="Nagy L."/>
            <person name="Hibbett D."/>
            <person name="Henrissat B."/>
            <person name="Matheny P.B."/>
            <person name="Labbe J."/>
            <person name="Martin F."/>
        </authorList>
    </citation>
    <scope>NUCLEOTIDE SEQUENCE</scope>
    <source>
        <strain evidence="1">EC-137</strain>
    </source>
</reference>
<name>A0ACB8QM81_9AGAM</name>
<dbReference type="Proteomes" id="UP000814128">
    <property type="component" value="Unassembled WGS sequence"/>
</dbReference>
<evidence type="ECO:0000313" key="1">
    <source>
        <dbReference type="EMBL" id="KAI0032938.1"/>
    </source>
</evidence>
<reference evidence="1" key="2">
    <citation type="journal article" date="2022" name="New Phytol.">
        <title>Evolutionary transition to the ectomycorrhizal habit in the genomes of a hyperdiverse lineage of mushroom-forming fungi.</title>
        <authorList>
            <person name="Looney B."/>
            <person name="Miyauchi S."/>
            <person name="Morin E."/>
            <person name="Drula E."/>
            <person name="Courty P.E."/>
            <person name="Kohler A."/>
            <person name="Kuo A."/>
            <person name="LaButti K."/>
            <person name="Pangilinan J."/>
            <person name="Lipzen A."/>
            <person name="Riley R."/>
            <person name="Andreopoulos W."/>
            <person name="He G."/>
            <person name="Johnson J."/>
            <person name="Nolan M."/>
            <person name="Tritt A."/>
            <person name="Barry K.W."/>
            <person name="Grigoriev I.V."/>
            <person name="Nagy L.G."/>
            <person name="Hibbett D."/>
            <person name="Henrissat B."/>
            <person name="Matheny P.B."/>
            <person name="Labbe J."/>
            <person name="Martin F.M."/>
        </authorList>
    </citation>
    <scope>NUCLEOTIDE SEQUENCE</scope>
    <source>
        <strain evidence="1">EC-137</strain>
    </source>
</reference>
<feature type="non-terminal residue" evidence="1">
    <location>
        <position position="318"/>
    </location>
</feature>
<sequence length="318" mass="35825">MSFQHAPVTKGLMITCGLTTLMVAIFDVKHYFHIQLVPHLSRDHQYWRLFTQPFVFGSLSELFIWEILMFNAAIPVERSYGSVKFASYLVITSLVATIAKFLTLPLLYKQGLNRFPPGPTSLAFNILYQYSRLVPPVYRFSIFNVVVSNKVFGYILALQAGLFHLAISQSWASTVLALIGFLTGAIYRAEIVNLKSFRLPNWLVRVSSKFLLPLIGDLRPPRRSPRALPDDSQTTPEPEPEPITTARQQPGRFSTNVNGTTRDAGASVMREWVNELTGRAERASTGIRRVPPEAEIAQVMAMFPDLQRDVVVAALQRR</sequence>
<proteinExistence type="predicted"/>
<gene>
    <name evidence="1" type="ORF">K488DRAFT_8710</name>
</gene>